<dbReference type="HOGENOM" id="CLU_125795_0_0_1"/>
<keyword evidence="3" id="KW-1185">Reference proteome</keyword>
<sequence length="128" mass="12803">MASGGGGNGDAAAVNHLTSFVSCIHGRRARRRRSGDGGSGARRSDGGGSVRRSGARGEGMGGEMGLPFSDWAEKSCLFLHSGGEGKTSTICRAAPLPVTAAAAAAAVWLSTSPPALFPTGAASPAYLW</sequence>
<reference evidence="2 3" key="2">
    <citation type="submission" date="2018-04" db="EMBL/GenBank/DDBJ databases">
        <title>OglaRS2 (Oryza glaberrima Reference Sequence Version 2).</title>
        <authorList>
            <person name="Zhang J."/>
            <person name="Kudrna D."/>
            <person name="Lee S."/>
            <person name="Talag J."/>
            <person name="Rajasekar S."/>
            <person name="Wing R.A."/>
        </authorList>
    </citation>
    <scope>NUCLEOTIDE SEQUENCE [LARGE SCALE GENOMIC DNA]</scope>
    <source>
        <strain evidence="2 3">cv. IRGC 96717</strain>
    </source>
</reference>
<evidence type="ECO:0000256" key="1">
    <source>
        <dbReference type="SAM" id="MobiDB-lite"/>
    </source>
</evidence>
<dbReference type="Proteomes" id="UP000007306">
    <property type="component" value="Chromosome 3"/>
</dbReference>
<dbReference type="EnsemblPlants" id="ORGLA03G0096800.1">
    <property type="protein sequence ID" value="ORGLA03G0096800.1"/>
    <property type="gene ID" value="ORGLA03G0096800"/>
</dbReference>
<dbReference type="AlphaFoldDB" id="I1P9C2"/>
<dbReference type="Gramene" id="ORGLA03G0096800.1">
    <property type="protein sequence ID" value="ORGLA03G0096800.1"/>
    <property type="gene ID" value="ORGLA03G0096800"/>
</dbReference>
<organism evidence="2 3">
    <name type="scientific">Oryza glaberrima</name>
    <name type="common">African rice</name>
    <dbReference type="NCBI Taxonomy" id="4538"/>
    <lineage>
        <taxon>Eukaryota</taxon>
        <taxon>Viridiplantae</taxon>
        <taxon>Streptophyta</taxon>
        <taxon>Embryophyta</taxon>
        <taxon>Tracheophyta</taxon>
        <taxon>Spermatophyta</taxon>
        <taxon>Magnoliopsida</taxon>
        <taxon>Liliopsida</taxon>
        <taxon>Poales</taxon>
        <taxon>Poaceae</taxon>
        <taxon>BOP clade</taxon>
        <taxon>Oryzoideae</taxon>
        <taxon>Oryzeae</taxon>
        <taxon>Oryzinae</taxon>
        <taxon>Oryza</taxon>
    </lineage>
</organism>
<feature type="region of interest" description="Disordered" evidence="1">
    <location>
        <begin position="27"/>
        <end position="65"/>
    </location>
</feature>
<evidence type="ECO:0000313" key="3">
    <source>
        <dbReference type="Proteomes" id="UP000007306"/>
    </source>
</evidence>
<proteinExistence type="predicted"/>
<accession>I1P9C2</accession>
<dbReference type="OMA" id="VSCIHGR"/>
<reference evidence="2" key="1">
    <citation type="submission" date="2015-06" db="UniProtKB">
        <authorList>
            <consortium name="EnsemblPlants"/>
        </authorList>
    </citation>
    <scope>IDENTIFICATION</scope>
</reference>
<name>I1P9C2_ORYGL</name>
<evidence type="ECO:0000313" key="2">
    <source>
        <dbReference type="EnsemblPlants" id="ORGLA03G0096800.1"/>
    </source>
</evidence>
<protein>
    <submittedName>
        <fullName evidence="2">Uncharacterized protein</fullName>
    </submittedName>
</protein>